<feature type="active site" evidence="5">
    <location>
        <position position="15"/>
    </location>
</feature>
<dbReference type="PRINTS" id="PR00719">
    <property type="entry name" value="LMWPTPASE"/>
</dbReference>
<dbReference type="InterPro" id="IPR023485">
    <property type="entry name" value="Ptyr_pPase"/>
</dbReference>
<dbReference type="InterPro" id="IPR036196">
    <property type="entry name" value="Ptyr_pPase_sf"/>
</dbReference>
<dbReference type="Pfam" id="PF01451">
    <property type="entry name" value="LMWPc"/>
    <property type="match status" value="1"/>
</dbReference>
<evidence type="ECO:0000256" key="2">
    <source>
        <dbReference type="ARBA" id="ARBA00013064"/>
    </source>
</evidence>
<dbReference type="SUPFAM" id="SSF52788">
    <property type="entry name" value="Phosphotyrosine protein phosphatases I"/>
    <property type="match status" value="1"/>
</dbReference>
<dbReference type="OrthoDB" id="9784339at2"/>
<comment type="similarity">
    <text evidence="1">Belongs to the low molecular weight phosphotyrosine protein phosphatase family.</text>
</comment>
<evidence type="ECO:0000313" key="8">
    <source>
        <dbReference type="Proteomes" id="UP000248012"/>
    </source>
</evidence>
<comment type="caution">
    <text evidence="7">The sequence shown here is derived from an EMBL/GenBank/DDBJ whole genome shotgun (WGS) entry which is preliminary data.</text>
</comment>
<name>A0A2V4MQY9_9RHOB</name>
<organism evidence="7 8">
    <name type="scientific">Litorivita pollutaquae</name>
    <dbReference type="NCBI Taxonomy" id="2200892"/>
    <lineage>
        <taxon>Bacteria</taxon>
        <taxon>Pseudomonadati</taxon>
        <taxon>Pseudomonadota</taxon>
        <taxon>Alphaproteobacteria</taxon>
        <taxon>Rhodobacterales</taxon>
        <taxon>Paracoccaceae</taxon>
        <taxon>Litorivita</taxon>
    </lineage>
</organism>
<dbReference type="PANTHER" id="PTHR11717">
    <property type="entry name" value="LOW MOLECULAR WEIGHT PROTEIN TYROSINE PHOSPHATASE"/>
    <property type="match status" value="1"/>
</dbReference>
<evidence type="ECO:0000256" key="1">
    <source>
        <dbReference type="ARBA" id="ARBA00011063"/>
    </source>
</evidence>
<dbReference type="RefSeq" id="WP_110794741.1">
    <property type="nucleotide sequence ID" value="NZ_KZ826481.1"/>
</dbReference>
<dbReference type="EC" id="3.1.3.48" evidence="2"/>
<reference evidence="7 8" key="1">
    <citation type="submission" date="2018-05" db="EMBL/GenBank/DDBJ databases">
        <title>Oceanovita maritima gen. nov., sp. nov., a marine bacterium in the family Rhodobacteraceae isolated from surface seawater of Lundu port Xiamen, China.</title>
        <authorList>
            <person name="Hetharua B.H."/>
            <person name="Min D."/>
            <person name="Liao H."/>
            <person name="Tian Y."/>
        </authorList>
    </citation>
    <scope>NUCLEOTIDE SEQUENCE [LARGE SCALE GENOMIC DNA]</scope>
    <source>
        <strain evidence="7 8">FSX-11</strain>
    </source>
</reference>
<accession>A0A2V4MQY9</accession>
<evidence type="ECO:0000256" key="5">
    <source>
        <dbReference type="PIRSR" id="PIRSR617867-1"/>
    </source>
</evidence>
<evidence type="ECO:0000256" key="4">
    <source>
        <dbReference type="ARBA" id="ARBA00022912"/>
    </source>
</evidence>
<keyword evidence="4" id="KW-0904">Protein phosphatase</keyword>
<dbReference type="CDD" id="cd16343">
    <property type="entry name" value="LMWPTP"/>
    <property type="match status" value="1"/>
</dbReference>
<dbReference type="AlphaFoldDB" id="A0A2V4MQY9"/>
<keyword evidence="8" id="KW-1185">Reference proteome</keyword>
<feature type="active site" description="Nucleophile" evidence="5">
    <location>
        <position position="9"/>
    </location>
</feature>
<dbReference type="InterPro" id="IPR017867">
    <property type="entry name" value="Tyr_phospatase_low_mol_wt"/>
</dbReference>
<keyword evidence="3" id="KW-0378">Hydrolase</keyword>
<feature type="domain" description="Phosphotyrosine protein phosphatase I" evidence="6">
    <location>
        <begin position="3"/>
        <end position="145"/>
    </location>
</feature>
<evidence type="ECO:0000256" key="3">
    <source>
        <dbReference type="ARBA" id="ARBA00022801"/>
    </source>
</evidence>
<evidence type="ECO:0000313" key="7">
    <source>
        <dbReference type="EMBL" id="PYC49165.1"/>
    </source>
</evidence>
<gene>
    <name evidence="7" type="ORF">DI396_03735</name>
</gene>
<dbReference type="SMART" id="SM00226">
    <property type="entry name" value="LMWPc"/>
    <property type="match status" value="1"/>
</dbReference>
<dbReference type="PANTHER" id="PTHR11717:SF7">
    <property type="entry name" value="LOW MOLECULAR WEIGHT PHOSPHOTYROSINE PROTEIN PHOSPHATASE"/>
    <property type="match status" value="1"/>
</dbReference>
<dbReference type="GO" id="GO:0004725">
    <property type="term" value="F:protein tyrosine phosphatase activity"/>
    <property type="evidence" value="ECO:0007669"/>
    <property type="project" value="UniProtKB-EC"/>
</dbReference>
<dbReference type="Gene3D" id="3.40.50.2300">
    <property type="match status" value="1"/>
</dbReference>
<protein>
    <recommendedName>
        <fullName evidence="2">protein-tyrosine-phosphatase</fullName>
        <ecNumber evidence="2">3.1.3.48</ecNumber>
    </recommendedName>
</protein>
<dbReference type="EMBL" id="QFVT01000002">
    <property type="protein sequence ID" value="PYC49165.1"/>
    <property type="molecule type" value="Genomic_DNA"/>
</dbReference>
<feature type="active site" description="Proton donor" evidence="5">
    <location>
        <position position="121"/>
    </location>
</feature>
<evidence type="ECO:0000259" key="6">
    <source>
        <dbReference type="SMART" id="SM00226"/>
    </source>
</evidence>
<sequence length="153" mass="16637">MQRDILFVCLGNICRSPAAEAVFRERAPAGMRIDSAGTGGWHAGEPPYAPMQAAAAARGYDLASMRARQFTAADFDRFGHLIAMDDKNRADMERLRPAGNDTPIRLLMDFAPDLGIEHVPDPYYTRDFNGALDLIEEAVQGLISAVALDGVQA</sequence>
<dbReference type="InterPro" id="IPR050438">
    <property type="entry name" value="LMW_PTPase"/>
</dbReference>
<dbReference type="Proteomes" id="UP000248012">
    <property type="component" value="Unassembled WGS sequence"/>
</dbReference>
<proteinExistence type="inferred from homology"/>